<evidence type="ECO:0000313" key="3">
    <source>
        <dbReference type="Proteomes" id="UP000660047"/>
    </source>
</evidence>
<proteinExistence type="predicted"/>
<name>A0AAI9NYW6_9FIRM</name>
<dbReference type="EMBL" id="BLYL01000009">
    <property type="protein sequence ID" value="GFO94681.1"/>
    <property type="molecule type" value="Genomic_DNA"/>
</dbReference>
<keyword evidence="1" id="KW-0472">Membrane</keyword>
<gene>
    <name evidence="2" type="ORF">COEU31_17270</name>
</gene>
<feature type="transmembrane region" description="Helical" evidence="1">
    <location>
        <begin position="20"/>
        <end position="46"/>
    </location>
</feature>
<keyword evidence="1" id="KW-1133">Transmembrane helix</keyword>
<dbReference type="AlphaFoldDB" id="A0AAI9NYW6"/>
<organism evidence="2 3">
    <name type="scientific">Coprococcus eutactus</name>
    <dbReference type="NCBI Taxonomy" id="33043"/>
    <lineage>
        <taxon>Bacteria</taxon>
        <taxon>Bacillati</taxon>
        <taxon>Bacillota</taxon>
        <taxon>Clostridia</taxon>
        <taxon>Lachnospirales</taxon>
        <taxon>Lachnospiraceae</taxon>
        <taxon>Coprococcus</taxon>
    </lineage>
</organism>
<accession>A0AAI9NYW6</accession>
<protein>
    <recommendedName>
        <fullName evidence="4">Pilus assembly protein</fullName>
    </recommendedName>
</protein>
<reference evidence="2" key="1">
    <citation type="submission" date="2020-06" db="EMBL/GenBank/DDBJ databases">
        <title>Characterization of fructooligosaccharide metabolism and fructooligosaccharide-degrading enzymes in human commensal butyrate producers.</title>
        <authorList>
            <person name="Tanno H."/>
            <person name="Fujii T."/>
            <person name="Hirano K."/>
            <person name="Maeno S."/>
            <person name="Tonozuka T."/>
            <person name="Sakamoto M."/>
            <person name="Ohkuma M."/>
            <person name="Tochio T."/>
            <person name="Endo A."/>
        </authorList>
    </citation>
    <scope>NUCLEOTIDE SEQUENCE</scope>
    <source>
        <strain evidence="2">JCM 31265</strain>
    </source>
</reference>
<evidence type="ECO:0000256" key="1">
    <source>
        <dbReference type="SAM" id="Phobius"/>
    </source>
</evidence>
<evidence type="ECO:0000313" key="2">
    <source>
        <dbReference type="EMBL" id="GFO94681.1"/>
    </source>
</evidence>
<keyword evidence="1" id="KW-0812">Transmembrane</keyword>
<dbReference type="Proteomes" id="UP000660047">
    <property type="component" value="Unassembled WGS sequence"/>
</dbReference>
<evidence type="ECO:0008006" key="4">
    <source>
        <dbReference type="Google" id="ProtNLM"/>
    </source>
</evidence>
<comment type="caution">
    <text evidence="2">The sequence shown here is derived from an EMBL/GenBank/DDBJ whole genome shotgun (WGS) entry which is preliminary data.</text>
</comment>
<sequence>MYKGNGDFMKKRMKDERGSLIVEATIVFPVTFLVVIFLLFVGNLYYQRSKAQAVFTESVIEYAAKESNPMLAKYIDDGAVVSLSSGNDFKPYRYLNFWGDTGTAKVEGEIKKGLKNMGTGLFSGMGVQNTAVSVDYKTYGVYAKVEAEMSYSITMPVKLLGQEEASKVEFQEYIEVPAMEGSEIVRNVNMVRDIIDRNETASGVMEKASEYITKFRQFAN</sequence>